<dbReference type="PANTHER" id="PTHR33270:SF46">
    <property type="match status" value="1"/>
</dbReference>
<evidence type="ECO:0000313" key="3">
    <source>
        <dbReference type="EMBL" id="RDX69991.1"/>
    </source>
</evidence>
<sequence length="205" mass="22684">MPSLKSNRSSGQIESHRRGRSSSFHGQSAMSVAQLSRPKTVPDLLSLRNHAATPVTPPEGLPRQPPKMLLKVTMLRSLVPVQVLTRPESTVRDLIAAAVRQYVKEGRRPILPTNDASDFDLHYSQFSLESLDSTEKLMELGSRNFFLCPRKRSTTADGGVTTPFASCAKEAEKVREGCGGGGFTWFKLMQFMLVNGRLLVKVGWQ</sequence>
<accession>A0A371EVF6</accession>
<dbReference type="InterPro" id="IPR055482">
    <property type="entry name" value="DUF7054"/>
</dbReference>
<dbReference type="AlphaFoldDB" id="A0A371EVF6"/>
<comment type="caution">
    <text evidence="3">The sequence shown here is derived from an EMBL/GenBank/DDBJ whole genome shotgun (WGS) entry which is preliminary data.</text>
</comment>
<evidence type="ECO:0000313" key="4">
    <source>
        <dbReference type="Proteomes" id="UP000257109"/>
    </source>
</evidence>
<feature type="domain" description="DUF7054" evidence="2">
    <location>
        <begin position="65"/>
        <end position="148"/>
    </location>
</feature>
<dbReference type="Proteomes" id="UP000257109">
    <property type="component" value="Unassembled WGS sequence"/>
</dbReference>
<feature type="non-terminal residue" evidence="3">
    <location>
        <position position="1"/>
    </location>
</feature>
<dbReference type="EMBL" id="QJKJ01011881">
    <property type="protein sequence ID" value="RDX69991.1"/>
    <property type="molecule type" value="Genomic_DNA"/>
</dbReference>
<feature type="compositionally biased region" description="Polar residues" evidence="1">
    <location>
        <begin position="1"/>
        <end position="13"/>
    </location>
</feature>
<gene>
    <name evidence="3" type="ORF">CR513_50821</name>
</gene>
<protein>
    <recommendedName>
        <fullName evidence="2">DUF7054 domain-containing protein</fullName>
    </recommendedName>
</protein>
<proteinExistence type="predicted"/>
<keyword evidence="4" id="KW-1185">Reference proteome</keyword>
<reference evidence="3" key="1">
    <citation type="submission" date="2018-05" db="EMBL/GenBank/DDBJ databases">
        <title>Draft genome of Mucuna pruriens seed.</title>
        <authorList>
            <person name="Nnadi N.E."/>
            <person name="Vos R."/>
            <person name="Hasami M.H."/>
            <person name="Devisetty U.K."/>
            <person name="Aguiy J.C."/>
        </authorList>
    </citation>
    <scope>NUCLEOTIDE SEQUENCE [LARGE SCALE GENOMIC DNA]</scope>
    <source>
        <strain evidence="3">JCA_2017</strain>
    </source>
</reference>
<feature type="region of interest" description="Disordered" evidence="1">
    <location>
        <begin position="1"/>
        <end position="36"/>
    </location>
</feature>
<evidence type="ECO:0000256" key="1">
    <source>
        <dbReference type="SAM" id="MobiDB-lite"/>
    </source>
</evidence>
<evidence type="ECO:0000259" key="2">
    <source>
        <dbReference type="Pfam" id="PF23156"/>
    </source>
</evidence>
<dbReference type="Pfam" id="PF23156">
    <property type="entry name" value="DUF7054"/>
    <property type="match status" value="1"/>
</dbReference>
<name>A0A371EVF6_MUCPR</name>
<dbReference type="OrthoDB" id="651546at2759"/>
<organism evidence="3 4">
    <name type="scientific">Mucuna pruriens</name>
    <name type="common">Velvet bean</name>
    <name type="synonym">Dolichos pruriens</name>
    <dbReference type="NCBI Taxonomy" id="157652"/>
    <lineage>
        <taxon>Eukaryota</taxon>
        <taxon>Viridiplantae</taxon>
        <taxon>Streptophyta</taxon>
        <taxon>Embryophyta</taxon>
        <taxon>Tracheophyta</taxon>
        <taxon>Spermatophyta</taxon>
        <taxon>Magnoliopsida</taxon>
        <taxon>eudicotyledons</taxon>
        <taxon>Gunneridae</taxon>
        <taxon>Pentapetalae</taxon>
        <taxon>rosids</taxon>
        <taxon>fabids</taxon>
        <taxon>Fabales</taxon>
        <taxon>Fabaceae</taxon>
        <taxon>Papilionoideae</taxon>
        <taxon>50 kb inversion clade</taxon>
        <taxon>NPAAA clade</taxon>
        <taxon>indigoferoid/millettioid clade</taxon>
        <taxon>Phaseoleae</taxon>
        <taxon>Mucuna</taxon>
    </lineage>
</organism>
<dbReference type="STRING" id="157652.A0A371EVF6"/>
<dbReference type="PANTHER" id="PTHR33270">
    <property type="entry name" value="BNAC05G50380D PROTEIN"/>
    <property type="match status" value="1"/>
</dbReference>
<dbReference type="InterPro" id="IPR040358">
    <property type="entry name" value="At4g22758-like"/>
</dbReference>
<feature type="non-terminal residue" evidence="3">
    <location>
        <position position="205"/>
    </location>
</feature>